<evidence type="ECO:0000256" key="5">
    <source>
        <dbReference type="ARBA" id="ARBA00023014"/>
    </source>
</evidence>
<dbReference type="Gene3D" id="2.102.10.10">
    <property type="entry name" value="Rieske [2Fe-2S] iron-sulphur domain"/>
    <property type="match status" value="1"/>
</dbReference>
<keyword evidence="7" id="KW-1133">Transmembrane helix</keyword>
<keyword evidence="4" id="KW-0408">Iron</keyword>
<dbReference type="InterPro" id="IPR017941">
    <property type="entry name" value="Rieske_2Fe-2S"/>
</dbReference>
<evidence type="ECO:0000256" key="6">
    <source>
        <dbReference type="SAM" id="MobiDB-lite"/>
    </source>
</evidence>
<reference evidence="9 10" key="1">
    <citation type="submission" date="2023-01" db="EMBL/GenBank/DDBJ databases">
        <title>Analysis of 21 Apiospora genomes using comparative genomics revels a genus with tremendous synthesis potential of carbohydrate active enzymes and secondary metabolites.</title>
        <authorList>
            <person name="Sorensen T."/>
        </authorList>
    </citation>
    <scope>NUCLEOTIDE SEQUENCE [LARGE SCALE GENOMIC DNA]</scope>
    <source>
        <strain evidence="9 10">CBS 24483</strain>
    </source>
</reference>
<evidence type="ECO:0000256" key="7">
    <source>
        <dbReference type="SAM" id="Phobius"/>
    </source>
</evidence>
<dbReference type="CDD" id="cd03469">
    <property type="entry name" value="Rieske_RO_Alpha_N"/>
    <property type="match status" value="1"/>
</dbReference>
<dbReference type="Proteomes" id="UP001391051">
    <property type="component" value="Unassembled WGS sequence"/>
</dbReference>
<accession>A0ABR1QPD4</accession>
<dbReference type="Pfam" id="PF00355">
    <property type="entry name" value="Rieske"/>
    <property type="match status" value="1"/>
</dbReference>
<keyword evidence="3" id="KW-0560">Oxidoreductase</keyword>
<feature type="domain" description="Rieske" evidence="8">
    <location>
        <begin position="90"/>
        <end position="188"/>
    </location>
</feature>
<dbReference type="InterPro" id="IPR001663">
    <property type="entry name" value="Rng_hydr_dOase-A"/>
</dbReference>
<feature type="compositionally biased region" description="Low complexity" evidence="6">
    <location>
        <begin position="453"/>
        <end position="462"/>
    </location>
</feature>
<dbReference type="PANTHER" id="PTHR43756">
    <property type="entry name" value="CHOLINE MONOOXYGENASE, CHLOROPLASTIC"/>
    <property type="match status" value="1"/>
</dbReference>
<proteinExistence type="predicted"/>
<dbReference type="PROSITE" id="PS51296">
    <property type="entry name" value="RIESKE"/>
    <property type="match status" value="1"/>
</dbReference>
<evidence type="ECO:0000256" key="3">
    <source>
        <dbReference type="ARBA" id="ARBA00023002"/>
    </source>
</evidence>
<gene>
    <name evidence="9" type="ORF">PG986_002611</name>
</gene>
<dbReference type="RefSeq" id="XP_066703897.1">
    <property type="nucleotide sequence ID" value="XM_066838833.1"/>
</dbReference>
<evidence type="ECO:0000256" key="4">
    <source>
        <dbReference type="ARBA" id="ARBA00023004"/>
    </source>
</evidence>
<evidence type="ECO:0000313" key="10">
    <source>
        <dbReference type="Proteomes" id="UP001391051"/>
    </source>
</evidence>
<comment type="caution">
    <text evidence="9">The sequence shown here is derived from an EMBL/GenBank/DDBJ whole genome shotgun (WGS) entry which is preliminary data.</text>
</comment>
<keyword evidence="5" id="KW-0411">Iron-sulfur</keyword>
<feature type="compositionally biased region" description="Polar residues" evidence="6">
    <location>
        <begin position="441"/>
        <end position="452"/>
    </location>
</feature>
<dbReference type="EMBL" id="JAQQWE010000002">
    <property type="protein sequence ID" value="KAK7961786.1"/>
    <property type="molecule type" value="Genomic_DNA"/>
</dbReference>
<evidence type="ECO:0000256" key="2">
    <source>
        <dbReference type="ARBA" id="ARBA00022723"/>
    </source>
</evidence>
<sequence length="516" mass="55763">MSTNFTLLLSRAYEPVQLLLVLSVVLACVACSAWILASTRMHRAWHKVRTEKESIRAGLNAAEKGTSSVAIRAEHIPYDLEKRAILHRRWMMVAHESHFPAPGAYRTYTIADLPFLVIRGPDGTLRAFHNVCRHRAYAVARKPCGSSLRLACKYHGWQYDAAGRLVKAPQFADKPSFDLGANGLFRIHLRIDSGRFVFVNLATELADAFPWTDISSPSLRTLDFGQQGAGQWGGSAGSLLPWFLDGTRLMNCPWPKKTLSYLLSTNRLHLQYVDDASFICDLGAGDFLLISAVPLTGNKSIAKCTYLPWTASTSGDLSAKASSLEALVRVELSAAVSALKHHRMATTALDFQQSAVRERLDKFSRHVHQHQRAETQAGRKLNPALRCPTPAAGPGSGSGPDSGAGSRTTPATTTTNRSTTTITTTTTTGSNHNFPIGTAGEHSSSATAPGSSQPKQQQKQQQRLSYVSDAGALDGDAAADLEAEAIGHMLDGLGDGATTSGWCPQLAGERSAELEW</sequence>
<dbReference type="InterPro" id="IPR036922">
    <property type="entry name" value="Rieske_2Fe-2S_sf"/>
</dbReference>
<name>A0ABR1QPD4_9PEZI</name>
<keyword evidence="1" id="KW-0001">2Fe-2S</keyword>
<keyword evidence="10" id="KW-1185">Reference proteome</keyword>
<dbReference type="GeneID" id="92071895"/>
<keyword evidence="7" id="KW-0812">Transmembrane</keyword>
<keyword evidence="7" id="KW-0472">Membrane</keyword>
<feature type="transmembrane region" description="Helical" evidence="7">
    <location>
        <begin position="16"/>
        <end position="37"/>
    </location>
</feature>
<dbReference type="PRINTS" id="PR00090">
    <property type="entry name" value="RNGDIOXGNASE"/>
</dbReference>
<organism evidence="9 10">
    <name type="scientific">Apiospora aurea</name>
    <dbReference type="NCBI Taxonomy" id="335848"/>
    <lineage>
        <taxon>Eukaryota</taxon>
        <taxon>Fungi</taxon>
        <taxon>Dikarya</taxon>
        <taxon>Ascomycota</taxon>
        <taxon>Pezizomycotina</taxon>
        <taxon>Sordariomycetes</taxon>
        <taxon>Xylariomycetidae</taxon>
        <taxon>Amphisphaeriales</taxon>
        <taxon>Apiosporaceae</taxon>
        <taxon>Apiospora</taxon>
    </lineage>
</organism>
<evidence type="ECO:0000313" key="9">
    <source>
        <dbReference type="EMBL" id="KAK7961786.1"/>
    </source>
</evidence>
<dbReference type="PANTHER" id="PTHR43756:SF5">
    <property type="entry name" value="CHOLINE MONOOXYGENASE, CHLOROPLASTIC"/>
    <property type="match status" value="1"/>
</dbReference>
<keyword evidence="2" id="KW-0479">Metal-binding</keyword>
<protein>
    <recommendedName>
        <fullName evidence="8">Rieske domain-containing protein</fullName>
    </recommendedName>
</protein>
<evidence type="ECO:0000259" key="8">
    <source>
        <dbReference type="PROSITE" id="PS51296"/>
    </source>
</evidence>
<feature type="region of interest" description="Disordered" evidence="6">
    <location>
        <begin position="366"/>
        <end position="466"/>
    </location>
</feature>
<feature type="compositionally biased region" description="Low complexity" evidence="6">
    <location>
        <begin position="403"/>
        <end position="428"/>
    </location>
</feature>
<evidence type="ECO:0000256" key="1">
    <source>
        <dbReference type="ARBA" id="ARBA00022714"/>
    </source>
</evidence>
<dbReference type="SUPFAM" id="SSF50022">
    <property type="entry name" value="ISP domain"/>
    <property type="match status" value="1"/>
</dbReference>